<sequence>MVDCLLRVGEEVLSQVEEFKYLGILFTGEGRIERENDRRFGAASAVMWALNRSVMGKKELSRKAKLSVYRPIYVPILTYGHQRWAVTERTRSRIQAAEMSLLRRVAGLNLSDRVRSSDIREELGVEPLLLHIERSQLGWLGHLARMPSGRLPLEVFRTCPTRRRPRGRPRTREALAAEGPLVSSLNRPGLAEKALSETFARLRYRDTSLLIWQQQQQLMLVSPPSTYLNRSQSAWYSSFGNQAVLVQDKRCLRGMDGQSRICRIM</sequence>
<organism evidence="1 2">
    <name type="scientific">Takifugu flavidus</name>
    <name type="common">sansaifugu</name>
    <dbReference type="NCBI Taxonomy" id="433684"/>
    <lineage>
        <taxon>Eukaryota</taxon>
        <taxon>Metazoa</taxon>
        <taxon>Chordata</taxon>
        <taxon>Craniata</taxon>
        <taxon>Vertebrata</taxon>
        <taxon>Euteleostomi</taxon>
        <taxon>Actinopterygii</taxon>
        <taxon>Neopterygii</taxon>
        <taxon>Teleostei</taxon>
        <taxon>Neoteleostei</taxon>
        <taxon>Acanthomorphata</taxon>
        <taxon>Eupercaria</taxon>
        <taxon>Tetraodontiformes</taxon>
        <taxon>Tetradontoidea</taxon>
        <taxon>Tetraodontidae</taxon>
        <taxon>Takifugu</taxon>
    </lineage>
</organism>
<dbReference type="AlphaFoldDB" id="A0A5C6N073"/>
<comment type="caution">
    <text evidence="1">The sequence shown here is derived from an EMBL/GenBank/DDBJ whole genome shotgun (WGS) entry which is preliminary data.</text>
</comment>
<evidence type="ECO:0000313" key="2">
    <source>
        <dbReference type="Proteomes" id="UP000324091"/>
    </source>
</evidence>
<dbReference type="PANTHER" id="PTHR47027:SF30">
    <property type="entry name" value="THAP-TYPE DOMAIN-CONTAINING PROTEIN"/>
    <property type="match status" value="1"/>
</dbReference>
<reference evidence="1 2" key="1">
    <citation type="submission" date="2019-04" db="EMBL/GenBank/DDBJ databases">
        <title>Chromosome genome assembly for Takifugu flavidus.</title>
        <authorList>
            <person name="Xiao S."/>
        </authorList>
    </citation>
    <scope>NUCLEOTIDE SEQUENCE [LARGE SCALE GENOMIC DNA]</scope>
    <source>
        <strain evidence="1">HTHZ2018</strain>
        <tissue evidence="1">Muscle</tissue>
    </source>
</reference>
<dbReference type="Proteomes" id="UP000324091">
    <property type="component" value="Chromosome 5"/>
</dbReference>
<proteinExistence type="predicted"/>
<dbReference type="EMBL" id="RHFK02000018">
    <property type="protein sequence ID" value="TWW60954.1"/>
    <property type="molecule type" value="Genomic_DNA"/>
</dbReference>
<accession>A0A5C6N073</accession>
<protein>
    <submittedName>
        <fullName evidence="1">Uncharacterized protein</fullName>
    </submittedName>
</protein>
<evidence type="ECO:0000313" key="1">
    <source>
        <dbReference type="EMBL" id="TWW60954.1"/>
    </source>
</evidence>
<gene>
    <name evidence="1" type="ORF">D4764_05G0010440</name>
</gene>
<keyword evidence="2" id="KW-1185">Reference proteome</keyword>
<name>A0A5C6N073_9TELE</name>
<dbReference type="PANTHER" id="PTHR47027">
    <property type="entry name" value="REVERSE TRANSCRIPTASE DOMAIN-CONTAINING PROTEIN"/>
    <property type="match status" value="1"/>
</dbReference>